<dbReference type="Proteomes" id="UP001141950">
    <property type="component" value="Unassembled WGS sequence"/>
</dbReference>
<reference evidence="8" key="1">
    <citation type="submission" date="2022-08" db="EMBL/GenBank/DDBJ databases">
        <title>The genomic sequence of strain Paenibacillus sp. SCIV0701.</title>
        <authorList>
            <person name="Zhao H."/>
        </authorList>
    </citation>
    <scope>NUCLEOTIDE SEQUENCE</scope>
    <source>
        <strain evidence="8">SCIV0701</strain>
    </source>
</reference>
<evidence type="ECO:0000256" key="1">
    <source>
        <dbReference type="ARBA" id="ARBA00004651"/>
    </source>
</evidence>
<keyword evidence="5 6" id="KW-0472">Membrane</keyword>
<dbReference type="RefSeq" id="WP_257449329.1">
    <property type="nucleotide sequence ID" value="NZ_JANIPJ010000015.1"/>
</dbReference>
<evidence type="ECO:0000256" key="6">
    <source>
        <dbReference type="SAM" id="Phobius"/>
    </source>
</evidence>
<evidence type="ECO:0000256" key="5">
    <source>
        <dbReference type="ARBA" id="ARBA00023136"/>
    </source>
</evidence>
<keyword evidence="4 6" id="KW-1133">Transmembrane helix</keyword>
<gene>
    <name evidence="8" type="ORF">NQZ67_19955</name>
</gene>
<dbReference type="PROSITE" id="PS50850">
    <property type="entry name" value="MFS"/>
    <property type="match status" value="1"/>
</dbReference>
<feature type="domain" description="Major facilitator superfamily (MFS) profile" evidence="7">
    <location>
        <begin position="239"/>
        <end position="423"/>
    </location>
</feature>
<feature type="transmembrane region" description="Helical" evidence="6">
    <location>
        <begin position="363"/>
        <end position="385"/>
    </location>
</feature>
<keyword evidence="3 6" id="KW-0812">Transmembrane</keyword>
<evidence type="ECO:0000256" key="4">
    <source>
        <dbReference type="ARBA" id="ARBA00022989"/>
    </source>
</evidence>
<protein>
    <submittedName>
        <fullName evidence="8">MFS transporter</fullName>
    </submittedName>
</protein>
<feature type="transmembrane region" description="Helical" evidence="6">
    <location>
        <begin position="181"/>
        <end position="198"/>
    </location>
</feature>
<dbReference type="GO" id="GO:0005886">
    <property type="term" value="C:plasma membrane"/>
    <property type="evidence" value="ECO:0007669"/>
    <property type="project" value="UniProtKB-SubCell"/>
</dbReference>
<feature type="transmembrane region" description="Helical" evidence="6">
    <location>
        <begin position="336"/>
        <end position="356"/>
    </location>
</feature>
<dbReference type="AlphaFoldDB" id="A0A9X2MQ17"/>
<dbReference type="GO" id="GO:0022857">
    <property type="term" value="F:transmembrane transporter activity"/>
    <property type="evidence" value="ECO:0007669"/>
    <property type="project" value="InterPro"/>
</dbReference>
<comment type="caution">
    <text evidence="8">The sequence shown here is derived from an EMBL/GenBank/DDBJ whole genome shotgun (WGS) entry which is preliminary data.</text>
</comment>
<dbReference type="InterPro" id="IPR036259">
    <property type="entry name" value="MFS_trans_sf"/>
</dbReference>
<dbReference type="SUPFAM" id="SSF103473">
    <property type="entry name" value="MFS general substrate transporter"/>
    <property type="match status" value="1"/>
</dbReference>
<dbReference type="PANTHER" id="PTHR23526:SF2">
    <property type="entry name" value="MAJOR FACILITATOR SUPERFAMILY (MFS) PROFILE DOMAIN-CONTAINING PROTEIN"/>
    <property type="match status" value="1"/>
</dbReference>
<proteinExistence type="predicted"/>
<accession>A0A9X2MQ17</accession>
<organism evidence="8 9">
    <name type="scientific">Paenibacillus soyae</name>
    <dbReference type="NCBI Taxonomy" id="2969249"/>
    <lineage>
        <taxon>Bacteria</taxon>
        <taxon>Bacillati</taxon>
        <taxon>Bacillota</taxon>
        <taxon>Bacilli</taxon>
        <taxon>Bacillales</taxon>
        <taxon>Paenibacillaceae</taxon>
        <taxon>Paenibacillus</taxon>
    </lineage>
</organism>
<feature type="transmembrane region" description="Helical" evidence="6">
    <location>
        <begin position="149"/>
        <end position="169"/>
    </location>
</feature>
<feature type="transmembrane region" description="Helical" evidence="6">
    <location>
        <begin position="273"/>
        <end position="293"/>
    </location>
</feature>
<feature type="transmembrane region" description="Helical" evidence="6">
    <location>
        <begin position="58"/>
        <end position="79"/>
    </location>
</feature>
<name>A0A9X2MQ17_9BACL</name>
<comment type="subcellular location">
    <subcellularLocation>
        <location evidence="1">Cell membrane</location>
        <topology evidence="1">Multi-pass membrane protein</topology>
    </subcellularLocation>
</comment>
<dbReference type="InterPro" id="IPR052528">
    <property type="entry name" value="Sugar_transport-like"/>
</dbReference>
<dbReference type="InterPro" id="IPR020846">
    <property type="entry name" value="MFS_dom"/>
</dbReference>
<feature type="transmembrane region" description="Helical" evidence="6">
    <location>
        <begin position="239"/>
        <end position="261"/>
    </location>
</feature>
<feature type="transmembrane region" description="Helical" evidence="6">
    <location>
        <begin position="305"/>
        <end position="324"/>
    </location>
</feature>
<dbReference type="EMBL" id="JANIPJ010000015">
    <property type="protein sequence ID" value="MCR2806158.1"/>
    <property type="molecule type" value="Genomic_DNA"/>
</dbReference>
<evidence type="ECO:0000313" key="9">
    <source>
        <dbReference type="Proteomes" id="UP001141950"/>
    </source>
</evidence>
<feature type="transmembrane region" description="Helical" evidence="6">
    <location>
        <begin position="391"/>
        <end position="411"/>
    </location>
</feature>
<evidence type="ECO:0000259" key="7">
    <source>
        <dbReference type="PROSITE" id="PS50850"/>
    </source>
</evidence>
<evidence type="ECO:0000256" key="3">
    <source>
        <dbReference type="ARBA" id="ARBA00022692"/>
    </source>
</evidence>
<keyword evidence="9" id="KW-1185">Reference proteome</keyword>
<dbReference type="InterPro" id="IPR011701">
    <property type="entry name" value="MFS"/>
</dbReference>
<keyword evidence="2" id="KW-0813">Transport</keyword>
<dbReference type="Gene3D" id="1.20.1250.20">
    <property type="entry name" value="MFS general substrate transporter like domains"/>
    <property type="match status" value="2"/>
</dbReference>
<sequence length="423" mass="46003">MARVTKSNAHLVKFGMPMTARVWRNARIDLWATCLFGLFNVVMNQFYVAFAIQQGASHLQVGLLTAAPAVGLIFSPLWAAWIEKSSNPKPFMIIPNALGRLLLLFPAFFPDPAVYVVTALAFQMLMGIQAPAYASLVSRMYPTDIRGRLMGYVRVAMGILMIPLAYAVGSWSEAFGPSGPLIAASIAGFLSIGLFNTLKLSKKVERTSLPVKEADSEPAQRKRKFAFKEQLELVSSNKILAVFLAATTFAGFGNMLASPLYQIIQVDVLELSNIQIGLARVAYFTALLLTFWVAGRMIDRYPIKYVLMVGIGAYAVVPMLYGIWGTYPAVILGNAIQGIGEAIWDIGILSFIFRLVPGREAMVFGIHLMLFGVRGTLGPLLGSTLTSEVSISSLLIAASICGWIGTALFVFGNRGKETRLAPS</sequence>
<feature type="transmembrane region" description="Helical" evidence="6">
    <location>
        <begin position="30"/>
        <end position="52"/>
    </location>
</feature>
<evidence type="ECO:0000256" key="2">
    <source>
        <dbReference type="ARBA" id="ARBA00022448"/>
    </source>
</evidence>
<dbReference type="PANTHER" id="PTHR23526">
    <property type="entry name" value="INTEGRAL MEMBRANE TRANSPORT PROTEIN-RELATED"/>
    <property type="match status" value="1"/>
</dbReference>
<feature type="transmembrane region" description="Helical" evidence="6">
    <location>
        <begin position="91"/>
        <end position="109"/>
    </location>
</feature>
<dbReference type="Pfam" id="PF07690">
    <property type="entry name" value="MFS_1"/>
    <property type="match status" value="1"/>
</dbReference>
<feature type="transmembrane region" description="Helical" evidence="6">
    <location>
        <begin position="115"/>
        <end position="137"/>
    </location>
</feature>
<evidence type="ECO:0000313" key="8">
    <source>
        <dbReference type="EMBL" id="MCR2806158.1"/>
    </source>
</evidence>